<dbReference type="EMBL" id="UFSW01000003">
    <property type="protein sequence ID" value="SUV40834.1"/>
    <property type="molecule type" value="Genomic_DNA"/>
</dbReference>
<accession>A0A377I6J1</accession>
<dbReference type="RefSeq" id="WP_021724253.1">
    <property type="nucleotide sequence ID" value="NZ_CP173229.1"/>
</dbReference>
<evidence type="ECO:0000313" key="2">
    <source>
        <dbReference type="EMBL" id="STO70955.1"/>
    </source>
</evidence>
<evidence type="ECO:0000313" key="7">
    <source>
        <dbReference type="Proteomes" id="UP000254620"/>
    </source>
</evidence>
<dbReference type="EMBL" id="UFSW01000001">
    <property type="protein sequence ID" value="SUU98653.1"/>
    <property type="molecule type" value="Genomic_DNA"/>
</dbReference>
<dbReference type="AlphaFoldDB" id="A0A377I6J1"/>
<proteinExistence type="predicted"/>
<dbReference type="Proteomes" id="UP000254620">
    <property type="component" value="Unassembled WGS sequence"/>
</dbReference>
<evidence type="ECO:0000313" key="5">
    <source>
        <dbReference type="EMBL" id="SUV40834.1"/>
    </source>
</evidence>
<name>A0A377I6J1_AVIPA</name>
<dbReference type="Proteomes" id="UP000254465">
    <property type="component" value="Unassembled WGS sequence"/>
</dbReference>
<evidence type="ECO:0000313" key="3">
    <source>
        <dbReference type="EMBL" id="SUU97736.1"/>
    </source>
</evidence>
<evidence type="ECO:0000313" key="1">
    <source>
        <dbReference type="EMBL" id="STO70255.1"/>
    </source>
</evidence>
<gene>
    <name evidence="3" type="ORF">NCTC10926_01134</name>
    <name evidence="4" type="ORF">NCTC10926_02090</name>
    <name evidence="5" type="ORF">NCTC10926_02892</name>
    <name evidence="1" type="ORF">NCTC11296_00135</name>
    <name evidence="2" type="ORF">NCTC11296_00875</name>
</gene>
<evidence type="ECO:0000313" key="4">
    <source>
        <dbReference type="EMBL" id="SUU98653.1"/>
    </source>
</evidence>
<protein>
    <submittedName>
        <fullName evidence="2">Uncharacterized protein</fullName>
    </submittedName>
</protein>
<organism evidence="2 6">
    <name type="scientific">Avibacterium paragallinarum</name>
    <name type="common">Haemophilus gallinarum</name>
    <dbReference type="NCBI Taxonomy" id="728"/>
    <lineage>
        <taxon>Bacteria</taxon>
        <taxon>Pseudomonadati</taxon>
        <taxon>Pseudomonadota</taxon>
        <taxon>Gammaproteobacteria</taxon>
        <taxon>Pasteurellales</taxon>
        <taxon>Pasteurellaceae</taxon>
        <taxon>Avibacterium</taxon>
    </lineage>
</organism>
<reference evidence="6 7" key="1">
    <citation type="submission" date="2018-06" db="EMBL/GenBank/DDBJ databases">
        <authorList>
            <consortium name="Pathogen Informatics"/>
            <person name="Doyle S."/>
        </authorList>
    </citation>
    <scope>NUCLEOTIDE SEQUENCE [LARGE SCALE GENOMIC DNA]</scope>
    <source>
        <strain evidence="3 7">NCTC10926</strain>
        <strain evidence="2 6">NCTC11296</strain>
    </source>
</reference>
<dbReference type="EMBL" id="UGHK01000001">
    <property type="protein sequence ID" value="STO70255.1"/>
    <property type="molecule type" value="Genomic_DNA"/>
</dbReference>
<dbReference type="EMBL" id="UGHK01000001">
    <property type="protein sequence ID" value="STO70955.1"/>
    <property type="molecule type" value="Genomic_DNA"/>
</dbReference>
<sequence length="57" mass="6822">MNYHAEIDVKLTLGIEAETKDDAICYIQERLAEMSENYDIKMRYRINFVNEECDDEE</sequence>
<dbReference type="EMBL" id="UFSW01000001">
    <property type="protein sequence ID" value="SUU97736.1"/>
    <property type="molecule type" value="Genomic_DNA"/>
</dbReference>
<evidence type="ECO:0000313" key="6">
    <source>
        <dbReference type="Proteomes" id="UP000254465"/>
    </source>
</evidence>